<dbReference type="Proteomes" id="UP000789525">
    <property type="component" value="Unassembled WGS sequence"/>
</dbReference>
<proteinExistence type="predicted"/>
<sequence length="82" mass="10052">MSQNHEPYTVFRRYTGEDDYEQVIREIVEPIDRLFPENVIDFLDNFFSEPEYTQQQWNDRVESLLEPEEDLLRNLKRLLSEL</sequence>
<dbReference type="EMBL" id="CAJVPT010020857">
    <property type="protein sequence ID" value="CAG8651270.1"/>
    <property type="molecule type" value="Genomic_DNA"/>
</dbReference>
<reference evidence="1" key="1">
    <citation type="submission" date="2021-06" db="EMBL/GenBank/DDBJ databases">
        <authorList>
            <person name="Kallberg Y."/>
            <person name="Tangrot J."/>
            <person name="Rosling A."/>
        </authorList>
    </citation>
    <scope>NUCLEOTIDE SEQUENCE</scope>
    <source>
        <strain evidence="1">CL356</strain>
    </source>
</reference>
<gene>
    <name evidence="1" type="ORF">ACOLOM_LOCUS8256</name>
</gene>
<comment type="caution">
    <text evidence="1">The sequence shown here is derived from an EMBL/GenBank/DDBJ whole genome shotgun (WGS) entry which is preliminary data.</text>
</comment>
<evidence type="ECO:0000313" key="1">
    <source>
        <dbReference type="EMBL" id="CAG8651270.1"/>
    </source>
</evidence>
<accession>A0ACA9NDS7</accession>
<organism evidence="1 2">
    <name type="scientific">Acaulospora colombiana</name>
    <dbReference type="NCBI Taxonomy" id="27376"/>
    <lineage>
        <taxon>Eukaryota</taxon>
        <taxon>Fungi</taxon>
        <taxon>Fungi incertae sedis</taxon>
        <taxon>Mucoromycota</taxon>
        <taxon>Glomeromycotina</taxon>
        <taxon>Glomeromycetes</taxon>
        <taxon>Diversisporales</taxon>
        <taxon>Acaulosporaceae</taxon>
        <taxon>Acaulospora</taxon>
    </lineage>
</organism>
<protein>
    <submittedName>
        <fullName evidence="1">6493_t:CDS:1</fullName>
    </submittedName>
</protein>
<name>A0ACA9NDS7_9GLOM</name>
<feature type="non-terminal residue" evidence="1">
    <location>
        <position position="82"/>
    </location>
</feature>
<keyword evidence="2" id="KW-1185">Reference proteome</keyword>
<evidence type="ECO:0000313" key="2">
    <source>
        <dbReference type="Proteomes" id="UP000789525"/>
    </source>
</evidence>